<dbReference type="CDD" id="cd00075">
    <property type="entry name" value="HATPase"/>
    <property type="match status" value="1"/>
</dbReference>
<dbReference type="GO" id="GO:0000155">
    <property type="term" value="F:phosphorelay sensor kinase activity"/>
    <property type="evidence" value="ECO:0007669"/>
    <property type="project" value="InterPro"/>
</dbReference>
<dbReference type="PROSITE" id="PS50113">
    <property type="entry name" value="PAC"/>
    <property type="match status" value="4"/>
</dbReference>
<keyword evidence="6" id="KW-0175">Coiled coil</keyword>
<dbReference type="Gene3D" id="3.30.450.20">
    <property type="entry name" value="PAS domain"/>
    <property type="match status" value="5"/>
</dbReference>
<dbReference type="CDD" id="cd00082">
    <property type="entry name" value="HisKA"/>
    <property type="match status" value="1"/>
</dbReference>
<dbReference type="RefSeq" id="WP_278099025.1">
    <property type="nucleotide sequence ID" value="NZ_CP091092.1"/>
</dbReference>
<evidence type="ECO:0000259" key="10">
    <source>
        <dbReference type="PROSITE" id="PS50113"/>
    </source>
</evidence>
<dbReference type="InterPro" id="IPR003661">
    <property type="entry name" value="HisK_dim/P_dom"/>
</dbReference>
<evidence type="ECO:0000259" key="9">
    <source>
        <dbReference type="PROSITE" id="PS50112"/>
    </source>
</evidence>
<feature type="domain" description="PAS" evidence="9">
    <location>
        <begin position="249"/>
        <end position="320"/>
    </location>
</feature>
<organism evidence="11 12">
    <name type="scientific">Methanomicrobium antiquum</name>
    <dbReference type="NCBI Taxonomy" id="487686"/>
    <lineage>
        <taxon>Archaea</taxon>
        <taxon>Methanobacteriati</taxon>
        <taxon>Methanobacteriota</taxon>
        <taxon>Stenosarchaea group</taxon>
        <taxon>Methanomicrobia</taxon>
        <taxon>Methanomicrobiales</taxon>
        <taxon>Methanomicrobiaceae</taxon>
        <taxon>Methanomicrobium</taxon>
    </lineage>
</organism>
<feature type="domain" description="Histidine kinase" evidence="8">
    <location>
        <begin position="771"/>
        <end position="968"/>
    </location>
</feature>
<gene>
    <name evidence="11" type="ORF">L1994_08515</name>
</gene>
<feature type="transmembrane region" description="Helical" evidence="7">
    <location>
        <begin position="95"/>
        <end position="115"/>
    </location>
</feature>
<dbReference type="InterPro" id="IPR013655">
    <property type="entry name" value="PAS_fold_3"/>
</dbReference>
<keyword evidence="3" id="KW-0597">Phosphoprotein</keyword>
<dbReference type="InterPro" id="IPR036890">
    <property type="entry name" value="HATPase_C_sf"/>
</dbReference>
<evidence type="ECO:0000256" key="5">
    <source>
        <dbReference type="ARBA" id="ARBA00022777"/>
    </source>
</evidence>
<dbReference type="PANTHER" id="PTHR43304:SF1">
    <property type="entry name" value="PAC DOMAIN-CONTAINING PROTEIN"/>
    <property type="match status" value="1"/>
</dbReference>
<feature type="transmembrane region" description="Helical" evidence="7">
    <location>
        <begin position="70"/>
        <end position="89"/>
    </location>
</feature>
<dbReference type="SUPFAM" id="SSF55874">
    <property type="entry name" value="ATPase domain of HSP90 chaperone/DNA topoisomerase II/histidine kinase"/>
    <property type="match status" value="1"/>
</dbReference>
<dbReference type="SUPFAM" id="SSF55785">
    <property type="entry name" value="PYP-like sensor domain (PAS domain)"/>
    <property type="match status" value="5"/>
</dbReference>
<evidence type="ECO:0000259" key="8">
    <source>
        <dbReference type="PROSITE" id="PS50109"/>
    </source>
</evidence>
<dbReference type="PROSITE" id="PS50109">
    <property type="entry name" value="HIS_KIN"/>
    <property type="match status" value="1"/>
</dbReference>
<feature type="domain" description="PAS" evidence="9">
    <location>
        <begin position="497"/>
        <end position="568"/>
    </location>
</feature>
<dbReference type="Pfam" id="PF08447">
    <property type="entry name" value="PAS_3"/>
    <property type="match status" value="1"/>
</dbReference>
<dbReference type="PROSITE" id="PS50112">
    <property type="entry name" value="PAS"/>
    <property type="match status" value="3"/>
</dbReference>
<dbReference type="PANTHER" id="PTHR43304">
    <property type="entry name" value="PHYTOCHROME-LIKE PROTEIN CPH1"/>
    <property type="match status" value="1"/>
</dbReference>
<evidence type="ECO:0000313" key="12">
    <source>
        <dbReference type="Proteomes" id="UP001218895"/>
    </source>
</evidence>
<dbReference type="GeneID" id="79950435"/>
<dbReference type="SMART" id="SM00086">
    <property type="entry name" value="PAC"/>
    <property type="match status" value="5"/>
</dbReference>
<dbReference type="Proteomes" id="UP001218895">
    <property type="component" value="Chromosome"/>
</dbReference>
<dbReference type="Pfam" id="PF13426">
    <property type="entry name" value="PAS_9"/>
    <property type="match status" value="3"/>
</dbReference>
<dbReference type="EMBL" id="CP091092">
    <property type="protein sequence ID" value="WFN36186.1"/>
    <property type="molecule type" value="Genomic_DNA"/>
</dbReference>
<dbReference type="Pfam" id="PF02518">
    <property type="entry name" value="HATPase_c"/>
    <property type="match status" value="1"/>
</dbReference>
<keyword evidence="7" id="KW-0812">Transmembrane</keyword>
<feature type="domain" description="PAS" evidence="9">
    <location>
        <begin position="375"/>
        <end position="445"/>
    </location>
</feature>
<dbReference type="Gene3D" id="3.30.565.10">
    <property type="entry name" value="Histidine kinase-like ATPase, C-terminal domain"/>
    <property type="match status" value="1"/>
</dbReference>
<dbReference type="InterPro" id="IPR035965">
    <property type="entry name" value="PAS-like_dom_sf"/>
</dbReference>
<feature type="domain" description="PAC" evidence="10">
    <location>
        <begin position="323"/>
        <end position="374"/>
    </location>
</feature>
<evidence type="ECO:0000256" key="1">
    <source>
        <dbReference type="ARBA" id="ARBA00000085"/>
    </source>
</evidence>
<keyword evidence="4" id="KW-0808">Transferase</keyword>
<dbReference type="NCBIfam" id="TIGR00229">
    <property type="entry name" value="sensory_box"/>
    <property type="match status" value="5"/>
</dbReference>
<evidence type="ECO:0000256" key="2">
    <source>
        <dbReference type="ARBA" id="ARBA00012438"/>
    </source>
</evidence>
<sequence>MSYNINFLKLKSKKEIEPFWNYILLGVLIFTILISEIALYLFSDGIIFFISHIFYFPLFLLIYMYPEKGFWITIVLGILYYLLILFVSYDDYYNLAAAILFVFTYLGVGIGSSVLSEGFKTGGKKLRQYKKNYLNLFENTNDIVMVYNLDGDVLCCNNKGNEIFEIEKECRLTIKSLGLSGETSLFDEGFEKLKKTGHSYAEGKVKIPSGDYRYFEMSSSITDAENGYVHAFIRDITERNNALDALQESENRFRVITNQIPDLIFELDEQGNFSFATRYSINMFGYEPDELTNGMKFWDILADSDKERAKQNFDWFMTGHIVGATEYTGKRKDNSVFPVMMNISYVFSDSTITGLRGIAIDISQRKQMESALKSSEKKYRSLFENSNDAVLIHYTNGKIIDINERLALMLGYNSEYILGGNIFDLFSKDSRNSVNDIISELKKKKNLFFESEMVRKDGKNVIVEVSASIVSGEKGIVQSVVRDITEKKIAEDALIESEKRFRNLTDLLPQIVFELDTEGRVTFLNKNGFESFQADNDIIGKGICFWEAIAPEEKEISRQNFNQIISGHNSETSFEYTAQRFDGTKFPMLVYVSLIEKSGNVTGARGIGIDISTRKKMEEALLVSEERLNLAIQGAGVCVWDWDMKNDHIFFSGNYKEMFGYGNLDEECLQTNWRELLQIQFFSDVMDFFTGITGVEGKKFDPDSHQFESEYHILCKNGRYKWINVMGKIAESDALGIPVRIVGIMQDITQIKQYQNAISEANRKLNLLSSITRHDILNQIAGINGFTDLMYRKVEGNEELIHHLERIKQASGNIQEQIIFTRDYHNIGVESPVWQRVDLITKKMQSKAKSMGINLNVSMPHLEIYADPMLEKIFFNLLDNAVRHGQKVSLVDISFERKNKTGVIVVEDDGIGVPEKLKSRIFDHGFGSNTGLGLFLTKEILGITTLKIVETGIYGKGAHFEIILPPEYYRIVNDEVLD</sequence>
<dbReference type="AlphaFoldDB" id="A0AAF0FQX0"/>
<dbReference type="KEGG" id="manq:L1994_08515"/>
<evidence type="ECO:0000256" key="6">
    <source>
        <dbReference type="SAM" id="Coils"/>
    </source>
</evidence>
<feature type="domain" description="PAC" evidence="10">
    <location>
        <begin position="707"/>
        <end position="760"/>
    </location>
</feature>
<dbReference type="InterPro" id="IPR001610">
    <property type="entry name" value="PAC"/>
</dbReference>
<dbReference type="InterPro" id="IPR052162">
    <property type="entry name" value="Sensor_kinase/Photoreceptor"/>
</dbReference>
<keyword evidence="7" id="KW-0472">Membrane</keyword>
<feature type="transmembrane region" description="Helical" evidence="7">
    <location>
        <begin position="46"/>
        <end position="63"/>
    </location>
</feature>
<dbReference type="InterPro" id="IPR000700">
    <property type="entry name" value="PAS-assoc_C"/>
</dbReference>
<feature type="coiled-coil region" evidence="6">
    <location>
        <begin position="744"/>
        <end position="771"/>
    </location>
</feature>
<evidence type="ECO:0000256" key="3">
    <source>
        <dbReference type="ARBA" id="ARBA00022553"/>
    </source>
</evidence>
<feature type="domain" description="PAC" evidence="10">
    <location>
        <begin position="447"/>
        <end position="496"/>
    </location>
</feature>
<name>A0AAF0FQX0_9EURY</name>
<evidence type="ECO:0000313" key="11">
    <source>
        <dbReference type="EMBL" id="WFN36186.1"/>
    </source>
</evidence>
<keyword evidence="5" id="KW-0418">Kinase</keyword>
<accession>A0AAF0FQX0</accession>
<dbReference type="SMART" id="SM00091">
    <property type="entry name" value="PAS"/>
    <property type="match status" value="5"/>
</dbReference>
<dbReference type="SMART" id="SM00387">
    <property type="entry name" value="HATPase_c"/>
    <property type="match status" value="1"/>
</dbReference>
<protein>
    <recommendedName>
        <fullName evidence="2">histidine kinase</fullName>
        <ecNumber evidence="2">2.7.13.3</ecNumber>
    </recommendedName>
</protein>
<dbReference type="CDD" id="cd00130">
    <property type="entry name" value="PAS"/>
    <property type="match status" value="4"/>
</dbReference>
<reference evidence="11" key="1">
    <citation type="submission" date="2022-01" db="EMBL/GenBank/DDBJ databases">
        <title>Complete genome of Methanomicrobium antiquum DSM 21220.</title>
        <authorList>
            <person name="Chen S.-C."/>
            <person name="You Y.-T."/>
            <person name="Zhou Y.-Z."/>
            <person name="Lai M.-C."/>
        </authorList>
    </citation>
    <scope>NUCLEOTIDE SEQUENCE</scope>
    <source>
        <strain evidence="11">DSM 21220</strain>
    </source>
</reference>
<proteinExistence type="predicted"/>
<comment type="catalytic activity">
    <reaction evidence="1">
        <text>ATP + protein L-histidine = ADP + protein N-phospho-L-histidine.</text>
        <dbReference type="EC" id="2.7.13.3"/>
    </reaction>
</comment>
<feature type="domain" description="PAC" evidence="10">
    <location>
        <begin position="572"/>
        <end position="623"/>
    </location>
</feature>
<evidence type="ECO:0000256" key="4">
    <source>
        <dbReference type="ARBA" id="ARBA00022679"/>
    </source>
</evidence>
<evidence type="ECO:0000256" key="7">
    <source>
        <dbReference type="SAM" id="Phobius"/>
    </source>
</evidence>
<feature type="transmembrane region" description="Helical" evidence="7">
    <location>
        <begin position="20"/>
        <end position="40"/>
    </location>
</feature>
<keyword evidence="7" id="KW-1133">Transmembrane helix</keyword>
<dbReference type="InterPro" id="IPR000014">
    <property type="entry name" value="PAS"/>
</dbReference>
<keyword evidence="12" id="KW-1185">Reference proteome</keyword>
<dbReference type="InterPro" id="IPR003594">
    <property type="entry name" value="HATPase_dom"/>
</dbReference>
<dbReference type="InterPro" id="IPR005467">
    <property type="entry name" value="His_kinase_dom"/>
</dbReference>
<dbReference type="EC" id="2.7.13.3" evidence="2"/>